<evidence type="ECO:0000313" key="1">
    <source>
        <dbReference type="EMBL" id="SCJ65553.1"/>
    </source>
</evidence>
<sequence length="109" mass="12385">MSFERESLWADIYNIVGDRDKTDAVLAVLQEHEAKEKKRRLQRQRQGLEKAVEAGVKLGRPKSPMPKSLPRVIADYETGKISSKEAAGKLGVALGTYYKYLKKYKSGWE</sequence>
<name>A0A1C6I7P5_9FIRM</name>
<proteinExistence type="predicted"/>
<reference evidence="1" key="1">
    <citation type="submission" date="2015-09" db="EMBL/GenBank/DDBJ databases">
        <authorList>
            <consortium name="Pathogen Informatics"/>
        </authorList>
    </citation>
    <scope>NUCLEOTIDE SEQUENCE</scope>
    <source>
        <strain evidence="1">2789STDY5834896</strain>
    </source>
</reference>
<dbReference type="EMBL" id="FMHG01000001">
    <property type="protein sequence ID" value="SCJ65553.1"/>
    <property type="molecule type" value="Genomic_DNA"/>
</dbReference>
<accession>A0A1C6I7P5</accession>
<dbReference type="AlphaFoldDB" id="A0A1C6I7P5"/>
<gene>
    <name evidence="1" type="ORF">SAMEA3545359_01281</name>
</gene>
<evidence type="ECO:0008006" key="2">
    <source>
        <dbReference type="Google" id="ProtNLM"/>
    </source>
</evidence>
<protein>
    <recommendedName>
        <fullName evidence="2">Resolvase/invertase-type recombinase catalytic domain-containing protein</fullName>
    </recommendedName>
</protein>
<organism evidence="1">
    <name type="scientific">uncultured Anaerotruncus sp</name>
    <dbReference type="NCBI Taxonomy" id="905011"/>
    <lineage>
        <taxon>Bacteria</taxon>
        <taxon>Bacillati</taxon>
        <taxon>Bacillota</taxon>
        <taxon>Clostridia</taxon>
        <taxon>Eubacteriales</taxon>
        <taxon>Oscillospiraceae</taxon>
        <taxon>Anaerotruncus</taxon>
        <taxon>environmental samples</taxon>
    </lineage>
</organism>